<dbReference type="PANTHER" id="PTHR34386">
    <property type="entry name" value="GLUTAREDOXIN"/>
    <property type="match status" value="1"/>
</dbReference>
<accession>A0A2I0V1U5</accession>
<dbReference type="EMBL" id="PDFK01000002">
    <property type="protein sequence ID" value="PKU52274.1"/>
    <property type="molecule type" value="Genomic_DNA"/>
</dbReference>
<reference evidence="2 3" key="1">
    <citation type="submission" date="2017-10" db="EMBL/GenBank/DDBJ databases">
        <title>Draft genome of Lysinibacillus fusiformis strain Juneja, a laboratory-derived pathogen of Drosophila melanogaster.</title>
        <authorList>
            <person name="Smith B.R."/>
            <person name="Unckless R.L."/>
        </authorList>
    </citation>
    <scope>NUCLEOTIDE SEQUENCE [LARGE SCALE GENOMIC DNA]</scope>
    <source>
        <strain evidence="2 3">Juneja</strain>
    </source>
</reference>
<protein>
    <submittedName>
        <fullName evidence="2">Glutaredoxin family protein</fullName>
    </submittedName>
</protein>
<dbReference type="SUPFAM" id="SSF52833">
    <property type="entry name" value="Thioredoxin-like"/>
    <property type="match status" value="1"/>
</dbReference>
<dbReference type="PROSITE" id="PS51354">
    <property type="entry name" value="GLUTAREDOXIN_2"/>
    <property type="match status" value="1"/>
</dbReference>
<sequence length="92" mass="10353">MTKNVEIIVWSKQGCSYCEDIKAYLQEQRIAYKTVDVTSNDTFRDILEIKYGVRYVPVVEIGSSETGIYQAVTEIGLEHLQKALAVSLPSHA</sequence>
<evidence type="ECO:0000313" key="3">
    <source>
        <dbReference type="Proteomes" id="UP000234956"/>
    </source>
</evidence>
<feature type="domain" description="Glutaredoxin" evidence="1">
    <location>
        <begin position="7"/>
        <end position="62"/>
    </location>
</feature>
<dbReference type="Gene3D" id="3.40.30.10">
    <property type="entry name" value="Glutaredoxin"/>
    <property type="match status" value="1"/>
</dbReference>
<name>A0A2I0V1U5_9BACI</name>
<dbReference type="Proteomes" id="UP000234956">
    <property type="component" value="Unassembled WGS sequence"/>
</dbReference>
<dbReference type="AlphaFoldDB" id="A0A2I0V1U5"/>
<dbReference type="InterPro" id="IPR036249">
    <property type="entry name" value="Thioredoxin-like_sf"/>
</dbReference>
<proteinExistence type="predicted"/>
<gene>
    <name evidence="2" type="ORF">CRI88_07885</name>
</gene>
<comment type="caution">
    <text evidence="2">The sequence shown here is derived from an EMBL/GenBank/DDBJ whole genome shotgun (WGS) entry which is preliminary data.</text>
</comment>
<dbReference type="InterPro" id="IPR051548">
    <property type="entry name" value="Grx-like_ET"/>
</dbReference>
<dbReference type="CDD" id="cd02976">
    <property type="entry name" value="NrdH"/>
    <property type="match status" value="1"/>
</dbReference>
<dbReference type="InterPro" id="IPR002109">
    <property type="entry name" value="Glutaredoxin"/>
</dbReference>
<dbReference type="GO" id="GO:0045454">
    <property type="term" value="P:cell redox homeostasis"/>
    <property type="evidence" value="ECO:0007669"/>
    <property type="project" value="TreeGrafter"/>
</dbReference>
<dbReference type="RefSeq" id="WP_036128274.1">
    <property type="nucleotide sequence ID" value="NZ_JAZBNI010000001.1"/>
</dbReference>
<dbReference type="GO" id="GO:0009055">
    <property type="term" value="F:electron transfer activity"/>
    <property type="evidence" value="ECO:0007669"/>
    <property type="project" value="TreeGrafter"/>
</dbReference>
<dbReference type="PANTHER" id="PTHR34386:SF1">
    <property type="entry name" value="GLUTAREDOXIN-LIKE PROTEIN NRDH"/>
    <property type="match status" value="1"/>
</dbReference>
<dbReference type="Pfam" id="PF00462">
    <property type="entry name" value="Glutaredoxin"/>
    <property type="match status" value="1"/>
</dbReference>
<evidence type="ECO:0000313" key="2">
    <source>
        <dbReference type="EMBL" id="PKU52274.1"/>
    </source>
</evidence>
<evidence type="ECO:0000259" key="1">
    <source>
        <dbReference type="Pfam" id="PF00462"/>
    </source>
</evidence>
<organism evidence="2 3">
    <name type="scientific">Lysinibacillus fusiformis</name>
    <dbReference type="NCBI Taxonomy" id="28031"/>
    <lineage>
        <taxon>Bacteria</taxon>
        <taxon>Bacillati</taxon>
        <taxon>Bacillota</taxon>
        <taxon>Bacilli</taxon>
        <taxon>Bacillales</taxon>
        <taxon>Bacillaceae</taxon>
        <taxon>Lysinibacillus</taxon>
    </lineage>
</organism>